<name>A0A238JS80_9RHOB</name>
<proteinExistence type="predicted"/>
<dbReference type="RefSeq" id="WP_097802717.1">
    <property type="nucleotide sequence ID" value="NZ_FXYH01000001.1"/>
</dbReference>
<feature type="signal peptide" evidence="1">
    <location>
        <begin position="1"/>
        <end position="18"/>
    </location>
</feature>
<keyword evidence="3" id="KW-1185">Reference proteome</keyword>
<keyword evidence="1" id="KW-0732">Signal</keyword>
<reference evidence="2 3" key="1">
    <citation type="submission" date="2017-05" db="EMBL/GenBank/DDBJ databases">
        <authorList>
            <person name="Song R."/>
            <person name="Chenine A.L."/>
            <person name="Ruprecht R.M."/>
        </authorList>
    </citation>
    <scope>NUCLEOTIDE SEQUENCE [LARGE SCALE GENOMIC DNA]</scope>
    <source>
        <strain evidence="2 3">CECT 8663</strain>
    </source>
</reference>
<protein>
    <submittedName>
        <fullName evidence="2">Uncharacterized protein</fullName>
    </submittedName>
</protein>
<gene>
    <name evidence="2" type="ORF">PEV8663_00159</name>
</gene>
<evidence type="ECO:0000313" key="3">
    <source>
        <dbReference type="Proteomes" id="UP000220836"/>
    </source>
</evidence>
<dbReference type="OrthoDB" id="7844652at2"/>
<dbReference type="AlphaFoldDB" id="A0A238JS80"/>
<accession>A0A238JS80</accession>
<dbReference type="EMBL" id="FXYH01000001">
    <property type="protein sequence ID" value="SMX33034.1"/>
    <property type="molecule type" value="Genomic_DNA"/>
</dbReference>
<feature type="chain" id="PRO_5013076668" evidence="1">
    <location>
        <begin position="19"/>
        <end position="190"/>
    </location>
</feature>
<evidence type="ECO:0000256" key="1">
    <source>
        <dbReference type="SAM" id="SignalP"/>
    </source>
</evidence>
<dbReference type="Proteomes" id="UP000220836">
    <property type="component" value="Unassembled WGS sequence"/>
</dbReference>
<organism evidence="2 3">
    <name type="scientific">Pelagimonas varians</name>
    <dbReference type="NCBI Taxonomy" id="696760"/>
    <lineage>
        <taxon>Bacteria</taxon>
        <taxon>Pseudomonadati</taxon>
        <taxon>Pseudomonadota</taxon>
        <taxon>Alphaproteobacteria</taxon>
        <taxon>Rhodobacterales</taxon>
        <taxon>Roseobacteraceae</taxon>
        <taxon>Pelagimonas</taxon>
    </lineage>
</organism>
<sequence length="190" mass="21000">MRFFLVTLMLGMPVSALADGFCDVTDVSEVHSRIAGKWHREGSMSFVNATTDIERPSDPYITEFFETGLVANKFYDDLTGAMQLADLVDTLYDVDKVDDMLDTTGRSDFADVLSDTLCGPDQLPQLVVKIEIPVENRSQLAGAPDIGVFGTVTYVAYFDDRLLEISELTVKTDETVAFLTETALLTPYSE</sequence>
<evidence type="ECO:0000313" key="2">
    <source>
        <dbReference type="EMBL" id="SMX33034.1"/>
    </source>
</evidence>